<evidence type="ECO:0000313" key="2">
    <source>
        <dbReference type="Proteomes" id="UP000076727"/>
    </source>
</evidence>
<dbReference type="SUPFAM" id="SSF52047">
    <property type="entry name" value="RNI-like"/>
    <property type="match status" value="1"/>
</dbReference>
<proteinExistence type="predicted"/>
<dbReference type="Proteomes" id="UP000076727">
    <property type="component" value="Unassembled WGS sequence"/>
</dbReference>
<reference evidence="1 2" key="1">
    <citation type="journal article" date="2016" name="Mol. Biol. Evol.">
        <title>Comparative Genomics of Early-Diverging Mushroom-Forming Fungi Provides Insights into the Origins of Lignocellulose Decay Capabilities.</title>
        <authorList>
            <person name="Nagy L.G."/>
            <person name="Riley R."/>
            <person name="Tritt A."/>
            <person name="Adam C."/>
            <person name="Daum C."/>
            <person name="Floudas D."/>
            <person name="Sun H."/>
            <person name="Yadav J.S."/>
            <person name="Pangilinan J."/>
            <person name="Larsson K.H."/>
            <person name="Matsuura K."/>
            <person name="Barry K."/>
            <person name="Labutti K."/>
            <person name="Kuo R."/>
            <person name="Ohm R.A."/>
            <person name="Bhattacharya S.S."/>
            <person name="Shirouzu T."/>
            <person name="Yoshinaga Y."/>
            <person name="Martin F.M."/>
            <person name="Grigoriev I.V."/>
            <person name="Hibbett D.S."/>
        </authorList>
    </citation>
    <scope>NUCLEOTIDE SEQUENCE [LARGE SCALE GENOMIC DNA]</scope>
    <source>
        <strain evidence="1 2">L-15889</strain>
    </source>
</reference>
<name>A0A165S0G5_9APHY</name>
<evidence type="ECO:0000313" key="1">
    <source>
        <dbReference type="EMBL" id="KZT71379.1"/>
    </source>
</evidence>
<dbReference type="EMBL" id="KV429046">
    <property type="protein sequence ID" value="KZT71379.1"/>
    <property type="molecule type" value="Genomic_DNA"/>
</dbReference>
<dbReference type="Gene3D" id="3.80.10.10">
    <property type="entry name" value="Ribonuclease Inhibitor"/>
    <property type="match status" value="1"/>
</dbReference>
<dbReference type="InterPro" id="IPR032675">
    <property type="entry name" value="LRR_dom_sf"/>
</dbReference>
<dbReference type="AlphaFoldDB" id="A0A165S0G5"/>
<evidence type="ECO:0008006" key="3">
    <source>
        <dbReference type="Google" id="ProtNLM"/>
    </source>
</evidence>
<sequence length="395" mass="45440">MERSKLCDIYSGAPFAEQLRAFPRLRSVTIHTNKVTRKWHGIAWGTLRAVLSIPHLREFKLSQLHFCPTLRHGEELNVESLAPITSFHYLLHHPRGRRSFPTETAALTAVLAKLCDRLETLVLMSESVSIDALARLRWPHLRKLVFYGTPWTNLSAPFVSLCSGMQSLRCLSLKLNPPPDTMIQPVWPQGFACSFPWPELERLVISYPDPQDQIYDHLPLSLHALSLRCWQHLYIQWFLYQKGVTYSPDRDMLLRASTMLSILQRCSTLALDHLEVEYRADEEEDALLRYIATTFPHLKSLKIHRYRPAFHHEDVHPAQIADALTPLAELSHLKLFLDFVPQKGQKDIVQEAAAVFAHSLTSSLHLVTIYYAHAIWRVFDVVAGCVHEQQMTYRG</sequence>
<keyword evidence="2" id="KW-1185">Reference proteome</keyword>
<protein>
    <recommendedName>
        <fullName evidence="3">F-box domain-containing protein</fullName>
    </recommendedName>
</protein>
<accession>A0A165S0G5</accession>
<dbReference type="OrthoDB" id="2800875at2759"/>
<organism evidence="1 2">
    <name type="scientific">Daedalea quercina L-15889</name>
    <dbReference type="NCBI Taxonomy" id="1314783"/>
    <lineage>
        <taxon>Eukaryota</taxon>
        <taxon>Fungi</taxon>
        <taxon>Dikarya</taxon>
        <taxon>Basidiomycota</taxon>
        <taxon>Agaricomycotina</taxon>
        <taxon>Agaricomycetes</taxon>
        <taxon>Polyporales</taxon>
        <taxon>Fomitopsis</taxon>
    </lineage>
</organism>
<gene>
    <name evidence="1" type="ORF">DAEQUDRAFT_755868</name>
</gene>